<comment type="caution">
    <text evidence="1">The sequence shown here is derived from an EMBL/GenBank/DDBJ whole genome shotgun (WGS) entry which is preliminary data.</text>
</comment>
<protein>
    <submittedName>
        <fullName evidence="1">GAF domain-containing protein</fullName>
    </submittedName>
</protein>
<keyword evidence="2" id="KW-1185">Reference proteome</keyword>
<proteinExistence type="predicted"/>
<dbReference type="EMBL" id="JADZGI010000001">
    <property type="protein sequence ID" value="MBH0112433.1"/>
    <property type="molecule type" value="Genomic_DNA"/>
</dbReference>
<dbReference type="SUPFAM" id="SSF55781">
    <property type="entry name" value="GAF domain-like"/>
    <property type="match status" value="1"/>
</dbReference>
<organism evidence="1 2">
    <name type="scientific">Novosphingobium aureum</name>
    <dbReference type="NCBI Taxonomy" id="2792964"/>
    <lineage>
        <taxon>Bacteria</taxon>
        <taxon>Pseudomonadati</taxon>
        <taxon>Pseudomonadota</taxon>
        <taxon>Alphaproteobacteria</taxon>
        <taxon>Sphingomonadales</taxon>
        <taxon>Sphingomonadaceae</taxon>
        <taxon>Novosphingobium</taxon>
    </lineage>
</organism>
<accession>A0A931MK52</accession>
<dbReference type="Gene3D" id="3.30.450.40">
    <property type="match status" value="1"/>
</dbReference>
<evidence type="ECO:0000313" key="1">
    <source>
        <dbReference type="EMBL" id="MBH0112433.1"/>
    </source>
</evidence>
<gene>
    <name evidence="1" type="ORF">I5E68_05620</name>
</gene>
<reference evidence="1" key="1">
    <citation type="submission" date="2020-11" db="EMBL/GenBank/DDBJ databases">
        <title>Novosphingobium aureum sp. nov., a marine bacterium isolated from sediment of a salt flat.</title>
        <authorList>
            <person name="Yoo Y."/>
            <person name="Kim J.-J."/>
        </authorList>
    </citation>
    <scope>NUCLEOTIDE SEQUENCE</scope>
    <source>
        <strain evidence="1">YJ-S2-02</strain>
    </source>
</reference>
<name>A0A931MK52_9SPHN</name>
<sequence length="315" mass="34178">MIREPFIRATEIWLPSRDGLSIELSGGLYGTLDYFAAISRGMRFAYGEGLPGQVWRAGHPIVLKDLRASYFRRGDAAMTEGLSCAVAMPCFASGQLSAVLILFCGDDRYSVGALELWSLNEGDDNLSLVDGYFGSARAFEKATRATAFGRGVGLPGRVWDNARPEILADIGAGERFVRREEAVRVGINRAIGIPCPTLDGKPWILTCLSARNSPIAGRFEHWRRSPEDGGLTFVDGYCESGIELARLYADTVISDGAGVFTRACRKGVPLLDEDLATDTSNAVAVNAVEIGLRSMVVLPVVCEPHGRDDVIAFYF</sequence>
<dbReference type="InterPro" id="IPR029016">
    <property type="entry name" value="GAF-like_dom_sf"/>
</dbReference>
<dbReference type="RefSeq" id="WP_197161811.1">
    <property type="nucleotide sequence ID" value="NZ_JADZGI010000001.1"/>
</dbReference>
<dbReference type="Proteomes" id="UP000617634">
    <property type="component" value="Unassembled WGS sequence"/>
</dbReference>
<evidence type="ECO:0000313" key="2">
    <source>
        <dbReference type="Proteomes" id="UP000617634"/>
    </source>
</evidence>
<dbReference type="AlphaFoldDB" id="A0A931MK52"/>